<dbReference type="PANTHER" id="PTHR36766">
    <property type="entry name" value="PLANT BROAD-SPECTRUM MILDEW RESISTANCE PROTEIN RPW8"/>
    <property type="match status" value="1"/>
</dbReference>
<dbReference type="Gene3D" id="3.80.10.10">
    <property type="entry name" value="Ribonuclease Inhibitor"/>
    <property type="match status" value="1"/>
</dbReference>
<evidence type="ECO:0000313" key="10">
    <source>
        <dbReference type="Proteomes" id="UP000323597"/>
    </source>
</evidence>
<dbReference type="PRINTS" id="PR00364">
    <property type="entry name" value="DISEASERSIST"/>
</dbReference>
<dbReference type="Pfam" id="PF23598">
    <property type="entry name" value="LRR_14"/>
    <property type="match status" value="1"/>
</dbReference>
<dbReference type="PANTHER" id="PTHR36766:SF51">
    <property type="entry name" value="DISEASE RESISTANCE RPP13-LIKE PROTEIN 1"/>
    <property type="match status" value="1"/>
</dbReference>
<dbReference type="Pfam" id="PF18052">
    <property type="entry name" value="Rx_N"/>
    <property type="match status" value="1"/>
</dbReference>
<keyword evidence="5" id="KW-0067">ATP-binding</keyword>
<evidence type="ECO:0000256" key="1">
    <source>
        <dbReference type="ARBA" id="ARBA00022614"/>
    </source>
</evidence>
<evidence type="ECO:0000259" key="8">
    <source>
        <dbReference type="Pfam" id="PF23598"/>
    </source>
</evidence>
<keyword evidence="10" id="KW-1185">Reference proteome</keyword>
<dbReference type="Proteomes" id="UP000323597">
    <property type="component" value="Chromosome A11"/>
</dbReference>
<feature type="domain" description="Disease resistance N-terminal" evidence="7">
    <location>
        <begin position="7"/>
        <end position="93"/>
    </location>
</feature>
<dbReference type="AlphaFoldDB" id="A0A5D2XEP3"/>
<dbReference type="GO" id="GO:0051707">
    <property type="term" value="P:response to other organism"/>
    <property type="evidence" value="ECO:0007669"/>
    <property type="project" value="UniProtKB-ARBA"/>
</dbReference>
<gene>
    <name evidence="9" type="ORF">E1A91_A11G352000v1</name>
</gene>
<dbReference type="SUPFAM" id="SSF52058">
    <property type="entry name" value="L domain-like"/>
    <property type="match status" value="1"/>
</dbReference>
<dbReference type="SUPFAM" id="SSF52540">
    <property type="entry name" value="P-loop containing nucleoside triphosphate hydrolases"/>
    <property type="match status" value="1"/>
</dbReference>
<evidence type="ECO:0000259" key="6">
    <source>
        <dbReference type="Pfam" id="PF00931"/>
    </source>
</evidence>
<evidence type="ECO:0000256" key="2">
    <source>
        <dbReference type="ARBA" id="ARBA00022737"/>
    </source>
</evidence>
<evidence type="ECO:0000256" key="4">
    <source>
        <dbReference type="ARBA" id="ARBA00022821"/>
    </source>
</evidence>
<keyword evidence="1" id="KW-0433">Leucine-rich repeat</keyword>
<reference evidence="9 10" key="1">
    <citation type="submission" date="2019-07" db="EMBL/GenBank/DDBJ databases">
        <title>WGS assembly of Gossypium mustelinum.</title>
        <authorList>
            <person name="Chen Z.J."/>
            <person name="Sreedasyam A."/>
            <person name="Ando A."/>
            <person name="Song Q."/>
            <person name="De L."/>
            <person name="Hulse-Kemp A."/>
            <person name="Ding M."/>
            <person name="Ye W."/>
            <person name="Kirkbride R."/>
            <person name="Jenkins J."/>
            <person name="Plott C."/>
            <person name="Lovell J."/>
            <person name="Lin Y.-M."/>
            <person name="Vaughn R."/>
            <person name="Liu B."/>
            <person name="Li W."/>
            <person name="Simpson S."/>
            <person name="Scheffler B."/>
            <person name="Saski C."/>
            <person name="Grover C."/>
            <person name="Hu G."/>
            <person name="Conover J."/>
            <person name="Carlson J."/>
            <person name="Shu S."/>
            <person name="Boston L."/>
            <person name="Williams M."/>
            <person name="Peterson D."/>
            <person name="Mcgee K."/>
            <person name="Jones D."/>
            <person name="Wendel J."/>
            <person name="Stelly D."/>
            <person name="Grimwood J."/>
            <person name="Schmutz J."/>
        </authorList>
    </citation>
    <scope>NUCLEOTIDE SEQUENCE [LARGE SCALE GENOMIC DNA]</scope>
    <source>
        <strain evidence="9">1408120.09</strain>
    </source>
</reference>
<sequence length="793" mass="90689">ATLSVFLELLGGKLLDSALNFVADHKQLHRQLKHWQSILPDIQAVLTDAEEKQIKNESVKKWLDDLQDLAYDVDDILDEFAYEELRLKLQNTQAQASTSKVRKLIPTCFTGTSLTLTSFGFKNSMIPKVKDITARLNNLNTRRSNLGLSKILSQAPPSKGNQPRLQPTSVMDEAVEYVGRHKEKQKMIELLKGNNSDGFSVLSIVVMGGMGKTTLAQLVYNDATINESFDLKAWVCVSDNFDAIAITKAILQSITSESCDYSNMDLLQVKLKEKLSGKSFLLVLDDIWNENYNDWTILRSPFGAGTNIIVTTRLQIVSSMVKPLKAFHLDKLSDDDCLSIFTQHALNARNFDEHRQFKEIGEKIVRRCNGLPLAAKAIGSLLRTVIYHGEWERIYESEIWDLPEERCGIIPALRLSYHHLPSYLKRYLVSRSFFQTSSKDKSRFVMHDLINDLAQVVAGKICSKLEGDKQQNRYDTVKKFEAFDQLSRYWQLYLTNVVLVDLLPRLGYLRVLSLSGYKITELPDDVFENLKHLRCLNFSGTDIKYLPDSLCTLYHLETLLLKKCSKLRRLPSKMGNLVNLHYLDIRGTNSIERIPFRIDKLTNLQRLSNFIIGEGDGCHIRDLKYLSNLKGDFRLSGLENLNEKQGIHRLVLEWGQDIKKDTRKREVEEWLEQLVIENYDSSFKNMLSLKLHNCKNCKSLPSIGRLLLLKDLSISGLGQVNKIGAELFGENQSNAFASLDSLHFDNMLNWEEWDLCENGEQVSKFPILRVLSIRQCPVFEIVGHLILINELHK</sequence>
<dbReference type="InterPro" id="IPR027417">
    <property type="entry name" value="P-loop_NTPase"/>
</dbReference>
<accession>A0A5D2XEP3</accession>
<feature type="domain" description="Disease resistance R13L4/SHOC-2-like LRR" evidence="8">
    <location>
        <begin position="503"/>
        <end position="630"/>
    </location>
</feature>
<evidence type="ECO:0000259" key="7">
    <source>
        <dbReference type="Pfam" id="PF18052"/>
    </source>
</evidence>
<dbReference type="Gene3D" id="1.10.8.430">
    <property type="entry name" value="Helical domain of apoptotic protease-activating factors"/>
    <property type="match status" value="1"/>
</dbReference>
<dbReference type="InterPro" id="IPR003591">
    <property type="entry name" value="Leu-rich_rpt_typical-subtyp"/>
</dbReference>
<dbReference type="InterPro" id="IPR032675">
    <property type="entry name" value="LRR_dom_sf"/>
</dbReference>
<keyword evidence="3" id="KW-0547">Nucleotide-binding</keyword>
<dbReference type="InterPro" id="IPR041118">
    <property type="entry name" value="Rx_N"/>
</dbReference>
<feature type="non-terminal residue" evidence="9">
    <location>
        <position position="1"/>
    </location>
</feature>
<dbReference type="Gene3D" id="3.40.50.300">
    <property type="entry name" value="P-loop containing nucleotide triphosphate hydrolases"/>
    <property type="match status" value="1"/>
</dbReference>
<dbReference type="Gene3D" id="1.20.5.4130">
    <property type="match status" value="1"/>
</dbReference>
<dbReference type="InterPro" id="IPR002182">
    <property type="entry name" value="NB-ARC"/>
</dbReference>
<keyword evidence="2" id="KW-0677">Repeat</keyword>
<dbReference type="InterPro" id="IPR042197">
    <property type="entry name" value="Apaf_helical"/>
</dbReference>
<keyword evidence="4" id="KW-0611">Plant defense</keyword>
<evidence type="ECO:0000256" key="5">
    <source>
        <dbReference type="ARBA" id="ARBA00022840"/>
    </source>
</evidence>
<evidence type="ECO:0000313" key="9">
    <source>
        <dbReference type="EMBL" id="TYJ12458.1"/>
    </source>
</evidence>
<dbReference type="InterPro" id="IPR055414">
    <property type="entry name" value="LRR_R13L4/SHOC2-like"/>
</dbReference>
<protein>
    <recommendedName>
        <fullName evidence="11">Disease resistance RPP13-like protein 1</fullName>
    </recommendedName>
</protein>
<dbReference type="GO" id="GO:0005524">
    <property type="term" value="F:ATP binding"/>
    <property type="evidence" value="ECO:0007669"/>
    <property type="project" value="UniProtKB-KW"/>
</dbReference>
<dbReference type="SMART" id="SM00369">
    <property type="entry name" value="LRR_TYP"/>
    <property type="match status" value="2"/>
</dbReference>
<organism evidence="9 10">
    <name type="scientific">Gossypium mustelinum</name>
    <name type="common">Cotton</name>
    <name type="synonym">Gossypium caicoense</name>
    <dbReference type="NCBI Taxonomy" id="34275"/>
    <lineage>
        <taxon>Eukaryota</taxon>
        <taxon>Viridiplantae</taxon>
        <taxon>Streptophyta</taxon>
        <taxon>Embryophyta</taxon>
        <taxon>Tracheophyta</taxon>
        <taxon>Spermatophyta</taxon>
        <taxon>Magnoliopsida</taxon>
        <taxon>eudicotyledons</taxon>
        <taxon>Gunneridae</taxon>
        <taxon>Pentapetalae</taxon>
        <taxon>rosids</taxon>
        <taxon>malvids</taxon>
        <taxon>Malvales</taxon>
        <taxon>Malvaceae</taxon>
        <taxon>Malvoideae</taxon>
        <taxon>Gossypium</taxon>
    </lineage>
</organism>
<dbReference type="EMBL" id="CM017646">
    <property type="protein sequence ID" value="TYJ12458.1"/>
    <property type="molecule type" value="Genomic_DNA"/>
</dbReference>
<dbReference type="Pfam" id="PF00931">
    <property type="entry name" value="NB-ARC"/>
    <property type="match status" value="1"/>
</dbReference>
<dbReference type="GO" id="GO:0006952">
    <property type="term" value="P:defense response"/>
    <property type="evidence" value="ECO:0007669"/>
    <property type="project" value="UniProtKB-KW"/>
</dbReference>
<name>A0A5D2XEP3_GOSMU</name>
<proteinExistence type="predicted"/>
<evidence type="ECO:0000256" key="3">
    <source>
        <dbReference type="ARBA" id="ARBA00022741"/>
    </source>
</evidence>
<feature type="domain" description="NB-ARC" evidence="6">
    <location>
        <begin position="183"/>
        <end position="348"/>
    </location>
</feature>
<dbReference type="GO" id="GO:0043531">
    <property type="term" value="F:ADP binding"/>
    <property type="evidence" value="ECO:0007669"/>
    <property type="project" value="InterPro"/>
</dbReference>
<evidence type="ECO:0008006" key="11">
    <source>
        <dbReference type="Google" id="ProtNLM"/>
    </source>
</evidence>